<proteinExistence type="inferred from homology"/>
<dbReference type="Gene3D" id="1.10.340.40">
    <property type="entry name" value="Nuclear abundant poly(A) RNA-bind protein 2, N-terminal domain"/>
    <property type="match status" value="1"/>
</dbReference>
<dbReference type="RefSeq" id="XP_069203676.1">
    <property type="nucleotide sequence ID" value="XM_069340202.1"/>
</dbReference>
<sequence length="555" mass="59480">MSVEVQSGTPLAEALQNVVGPKLAEAGWTSGAVDDNSLTEYIILMLVNGKTQEQIASELAADLLGLPPDEPSTHEFARWLFEQVHVLGAQLNRGSAPQAQQQPSQMSVLQSAGANMDVAPSQDTAMAEGNDASPEGSVPTGPKSMRNGNAVGNQRGGGRRMLGQLNRAMDRKTSDATLHRIRSAAGGVGRINTHGSREPPKGPRSMGGRMANAMGSRPGMSPMGAMGAMPGMNPGMAQNMMNADPQQQMQLLKLLEEQSRMMAQILGPQAQQMGNAPAINPAFFPQPQQQQQGKSLFDRVDRKGPRQNNSFGNNRANRNASDAMDTDTAPADGEASGERKDPSEVPCRFQLSCTNPTCHFGHQSPAAPPGITLDLSDKCSYGAACKNNKCAASHPSPAQKRQHLATTVDCKFYPNCTNPNCPFKHPDNPPCRNGADCPERDSGCTYSHSDIVCRYDPCLNPKCPYRHADGQKRGNFNDKVWTREGFNREGAEQGHHVSERQFVADDVEEELILPGRGDGQNTGGMDVEGETGENHSSATEGRASPESLEQSAIVT</sequence>
<feature type="compositionally biased region" description="Low complexity" evidence="9">
    <location>
        <begin position="95"/>
        <end position="105"/>
    </location>
</feature>
<evidence type="ECO:0000313" key="12">
    <source>
        <dbReference type="Proteomes" id="UP001562354"/>
    </source>
</evidence>
<dbReference type="Pfam" id="PF14608">
    <property type="entry name" value="zf-CCCH_2"/>
    <property type="match status" value="4"/>
</dbReference>
<keyword evidence="12" id="KW-1185">Reference proteome</keyword>
<comment type="similarity">
    <text evidence="2">Belongs to the ZC3H14 family.</text>
</comment>
<dbReference type="InterPro" id="IPR000571">
    <property type="entry name" value="Znf_CCCH"/>
</dbReference>
<dbReference type="PROSITE" id="PS50103">
    <property type="entry name" value="ZF_C3H1"/>
    <property type="match status" value="1"/>
</dbReference>
<evidence type="ECO:0000256" key="8">
    <source>
        <dbReference type="PROSITE-ProRule" id="PRU00723"/>
    </source>
</evidence>
<feature type="region of interest" description="Disordered" evidence="9">
    <location>
        <begin position="273"/>
        <end position="345"/>
    </location>
</feature>
<feature type="region of interest" description="Disordered" evidence="9">
    <location>
        <begin position="92"/>
        <end position="161"/>
    </location>
</feature>
<feature type="compositionally biased region" description="Low complexity" evidence="9">
    <location>
        <begin position="308"/>
        <end position="321"/>
    </location>
</feature>
<evidence type="ECO:0000256" key="4">
    <source>
        <dbReference type="ARBA" id="ARBA00022737"/>
    </source>
</evidence>
<comment type="subcellular location">
    <subcellularLocation>
        <location evidence="1">Nucleus</location>
    </subcellularLocation>
</comment>
<dbReference type="Gene3D" id="4.10.1000.40">
    <property type="match status" value="1"/>
</dbReference>
<evidence type="ECO:0000256" key="5">
    <source>
        <dbReference type="ARBA" id="ARBA00022771"/>
    </source>
</evidence>
<feature type="zinc finger region" description="C3H1-type" evidence="8">
    <location>
        <begin position="404"/>
        <end position="428"/>
    </location>
</feature>
<evidence type="ECO:0000256" key="9">
    <source>
        <dbReference type="SAM" id="MobiDB-lite"/>
    </source>
</evidence>
<organism evidence="11 12">
    <name type="scientific">Neodothiora populina</name>
    <dbReference type="NCBI Taxonomy" id="2781224"/>
    <lineage>
        <taxon>Eukaryota</taxon>
        <taxon>Fungi</taxon>
        <taxon>Dikarya</taxon>
        <taxon>Ascomycota</taxon>
        <taxon>Pezizomycotina</taxon>
        <taxon>Dothideomycetes</taxon>
        <taxon>Dothideomycetidae</taxon>
        <taxon>Dothideales</taxon>
        <taxon>Dothioraceae</taxon>
        <taxon>Neodothiora</taxon>
    </lineage>
</organism>
<evidence type="ECO:0000256" key="3">
    <source>
        <dbReference type="ARBA" id="ARBA00022723"/>
    </source>
</evidence>
<keyword evidence="6 8" id="KW-0862">Zinc</keyword>
<dbReference type="InterPro" id="IPR043094">
    <property type="entry name" value="Nab2/ZC3H14_N_sf"/>
</dbReference>
<keyword evidence="3 8" id="KW-0479">Metal-binding</keyword>
<protein>
    <recommendedName>
        <fullName evidence="10">C3H1-type domain-containing protein</fullName>
    </recommendedName>
</protein>
<dbReference type="PANTHER" id="PTHR14738">
    <property type="entry name" value="ZINC FINGER CCCH DOMAIN-CONTAINING PROTEIN 14"/>
    <property type="match status" value="1"/>
</dbReference>
<dbReference type="Pfam" id="PF22683">
    <property type="entry name" value="Nab2-like_zf-CCCH"/>
    <property type="match status" value="1"/>
</dbReference>
<reference evidence="11 12" key="1">
    <citation type="submission" date="2024-07" db="EMBL/GenBank/DDBJ databases">
        <title>Draft sequence of the Neodothiora populina.</title>
        <authorList>
            <person name="Drown D.D."/>
            <person name="Schuette U.S."/>
            <person name="Buechlein A.B."/>
            <person name="Rusch D.R."/>
            <person name="Winton L.W."/>
            <person name="Adams G.A."/>
        </authorList>
    </citation>
    <scope>NUCLEOTIDE SEQUENCE [LARGE SCALE GENOMIC DNA]</scope>
    <source>
        <strain evidence="11 12">CPC 39397</strain>
    </source>
</reference>
<dbReference type="InterPro" id="IPR055046">
    <property type="entry name" value="Nab2-like_Znf-CCCH"/>
</dbReference>
<dbReference type="GeneID" id="95974767"/>
<feature type="domain" description="C3H1-type" evidence="10">
    <location>
        <begin position="404"/>
        <end position="428"/>
    </location>
</feature>
<feature type="region of interest" description="Disordered" evidence="9">
    <location>
        <begin position="188"/>
        <end position="208"/>
    </location>
</feature>
<dbReference type="Proteomes" id="UP001562354">
    <property type="component" value="Unassembled WGS sequence"/>
</dbReference>
<evidence type="ECO:0000313" key="11">
    <source>
        <dbReference type="EMBL" id="KAL1310827.1"/>
    </source>
</evidence>
<feature type="region of interest" description="Disordered" evidence="9">
    <location>
        <begin position="513"/>
        <end position="555"/>
    </location>
</feature>
<comment type="caution">
    <text evidence="11">The sequence shown here is derived from an EMBL/GenBank/DDBJ whole genome shotgun (WGS) entry which is preliminary data.</text>
</comment>
<dbReference type="InterPro" id="IPR040366">
    <property type="entry name" value="Nab2/ZC3H14"/>
</dbReference>
<keyword evidence="4" id="KW-0677">Repeat</keyword>
<keyword evidence="5 8" id="KW-0863">Zinc-finger</keyword>
<evidence type="ECO:0000259" key="10">
    <source>
        <dbReference type="PROSITE" id="PS50103"/>
    </source>
</evidence>
<accession>A0ABR3PMP9</accession>
<evidence type="ECO:0000256" key="1">
    <source>
        <dbReference type="ARBA" id="ARBA00004123"/>
    </source>
</evidence>
<evidence type="ECO:0000256" key="7">
    <source>
        <dbReference type="ARBA" id="ARBA00023242"/>
    </source>
</evidence>
<dbReference type="Gene3D" id="4.10.1000.30">
    <property type="match status" value="1"/>
</dbReference>
<evidence type="ECO:0000256" key="2">
    <source>
        <dbReference type="ARBA" id="ARBA00008423"/>
    </source>
</evidence>
<evidence type="ECO:0000256" key="6">
    <source>
        <dbReference type="ARBA" id="ARBA00022833"/>
    </source>
</evidence>
<name>A0ABR3PMP9_9PEZI</name>
<keyword evidence="7" id="KW-0539">Nucleus</keyword>
<dbReference type="EMBL" id="JBFMKM010000003">
    <property type="protein sequence ID" value="KAL1310827.1"/>
    <property type="molecule type" value="Genomic_DNA"/>
</dbReference>
<gene>
    <name evidence="11" type="ORF">AAFC00_001064</name>
</gene>
<dbReference type="PANTHER" id="PTHR14738:SF29">
    <property type="entry name" value="ZINC FINGER CCCH DOMAIN-CONTAINING PROTEIN 14"/>
    <property type="match status" value="1"/>
</dbReference>